<keyword evidence="4" id="KW-1185">Reference proteome</keyword>
<dbReference type="EMBL" id="VIKU02000004">
    <property type="protein sequence ID" value="NHF60366.1"/>
    <property type="molecule type" value="Genomic_DNA"/>
</dbReference>
<dbReference type="Pfam" id="PF00561">
    <property type="entry name" value="Abhydrolase_1"/>
    <property type="match status" value="1"/>
</dbReference>
<dbReference type="InterPro" id="IPR000073">
    <property type="entry name" value="AB_hydrolase_1"/>
</dbReference>
<accession>A0A967AU04</accession>
<dbReference type="GO" id="GO:0006508">
    <property type="term" value="P:proteolysis"/>
    <property type="evidence" value="ECO:0007669"/>
    <property type="project" value="InterPro"/>
</dbReference>
<feature type="domain" description="AB hydrolase-1" evidence="2">
    <location>
        <begin position="61"/>
        <end position="423"/>
    </location>
</feature>
<evidence type="ECO:0000256" key="1">
    <source>
        <dbReference type="ARBA" id="ARBA00021843"/>
    </source>
</evidence>
<dbReference type="InterPro" id="IPR029058">
    <property type="entry name" value="AB_hydrolase_fold"/>
</dbReference>
<dbReference type="AlphaFoldDB" id="A0A967AU04"/>
<organism evidence="3 4">
    <name type="scientific">Pelagihabitans pacificus</name>
    <dbReference type="NCBI Taxonomy" id="2696054"/>
    <lineage>
        <taxon>Bacteria</taxon>
        <taxon>Pseudomonadati</taxon>
        <taxon>Bacteroidota</taxon>
        <taxon>Flavobacteriia</taxon>
        <taxon>Flavobacteriales</taxon>
        <taxon>Flavobacteriaceae</taxon>
        <taxon>Pelagihabitans</taxon>
    </lineage>
</organism>
<evidence type="ECO:0000313" key="4">
    <source>
        <dbReference type="Proteomes" id="UP000707206"/>
    </source>
</evidence>
<dbReference type="SUPFAM" id="SSF53474">
    <property type="entry name" value="alpha/beta-Hydrolases"/>
    <property type="match status" value="1"/>
</dbReference>
<dbReference type="GO" id="GO:0004177">
    <property type="term" value="F:aminopeptidase activity"/>
    <property type="evidence" value="ECO:0007669"/>
    <property type="project" value="UniProtKB-EC"/>
</dbReference>
<sequence>MRSWTVLILAVLLHACNTTPPNEVMDGILEVPENRLNRDSRTLKLAYKVLKAKKADSLKAPILFLAGGPGAPTLFMEEYWKNHLLRNDRDIVLMDQRGTGASEAICIDMGKAIFAIVRQDLGPKEELLALDSIFNLCKKVVNQKGVDMAGYTSQENAADFEDLRKELGYEQWNLFGASYGSRLGLTIMRDFPNSVRSSIFVGVFAPESQLSGETIIDFEKSLFEVLRRCEQNEKCNSRYPHLKNRLLTLLKKLRSEPLHLNYDSQPFVLNRRDALLLLHHSLYSRYTIAYIPKIIEAMEKNELEPISNALQRLEFIYNLVNWPMNNSIMAYEELPFIDSLKINNARSKSELGFDIMTFEGFNSLSDWHPFRAEVLENQPVISEIPTLMASGSLDPVTPISNANEALRYLKNGHGVIFPDESHDLANPCFLEIAEDFLNNPFHKPDVDCSSRKQPLEWDLHNPSQ</sequence>
<evidence type="ECO:0000313" key="3">
    <source>
        <dbReference type="EMBL" id="NHF60366.1"/>
    </source>
</evidence>
<reference evidence="3" key="1">
    <citation type="submission" date="2019-07" db="EMBL/GenBank/DDBJ databases">
        <authorList>
            <person name="De-Chao Zhang Q."/>
        </authorList>
    </citation>
    <scope>NUCLEOTIDE SEQUENCE</scope>
    <source>
        <strain evidence="3">TP-CH-4</strain>
    </source>
</reference>
<name>A0A967AU04_9FLAO</name>
<dbReference type="PANTHER" id="PTHR43722:SF1">
    <property type="entry name" value="PROLINE IMINOPEPTIDASE"/>
    <property type="match status" value="1"/>
</dbReference>
<dbReference type="Proteomes" id="UP000707206">
    <property type="component" value="Unassembled WGS sequence"/>
</dbReference>
<keyword evidence="3" id="KW-0378">Hydrolase</keyword>
<dbReference type="InterPro" id="IPR005944">
    <property type="entry name" value="Pro_iminopeptidase"/>
</dbReference>
<reference evidence="3" key="2">
    <citation type="submission" date="2020-03" db="EMBL/GenBank/DDBJ databases">
        <title>Flavobacteriaceae bacterium strain TP-CH-4, a member of the family Flavobacteriaceae isolated from a deep-sea seamount.</title>
        <authorList>
            <person name="Zhang D.-C."/>
        </authorList>
    </citation>
    <scope>NUCLEOTIDE SEQUENCE</scope>
    <source>
        <strain evidence="3">TP-CH-4</strain>
    </source>
</reference>
<protein>
    <recommendedName>
        <fullName evidence="1">Proline iminopeptidase</fullName>
    </recommendedName>
</protein>
<dbReference type="GO" id="GO:0005737">
    <property type="term" value="C:cytoplasm"/>
    <property type="evidence" value="ECO:0007669"/>
    <property type="project" value="InterPro"/>
</dbReference>
<evidence type="ECO:0000259" key="2">
    <source>
        <dbReference type="Pfam" id="PF00561"/>
    </source>
</evidence>
<dbReference type="PANTHER" id="PTHR43722">
    <property type="entry name" value="PROLINE IMINOPEPTIDASE"/>
    <property type="match status" value="1"/>
</dbReference>
<dbReference type="RefSeq" id="WP_152574879.1">
    <property type="nucleotide sequence ID" value="NZ_VIKU02000004.1"/>
</dbReference>
<comment type="caution">
    <text evidence="3">The sequence shown here is derived from an EMBL/GenBank/DDBJ whole genome shotgun (WGS) entry which is preliminary data.</text>
</comment>
<gene>
    <name evidence="3" type="ORF">FK220_013510</name>
</gene>
<proteinExistence type="predicted"/>
<dbReference type="Gene3D" id="3.40.50.1820">
    <property type="entry name" value="alpha/beta hydrolase"/>
    <property type="match status" value="1"/>
</dbReference>